<protein>
    <submittedName>
        <fullName evidence="2">Uncharacterized protein</fullName>
    </submittedName>
</protein>
<dbReference type="Proteomes" id="UP000240410">
    <property type="component" value="Unassembled WGS sequence"/>
</dbReference>
<evidence type="ECO:0000256" key="1">
    <source>
        <dbReference type="SAM" id="MobiDB-lite"/>
    </source>
</evidence>
<proteinExistence type="predicted"/>
<feature type="compositionally biased region" description="Acidic residues" evidence="1">
    <location>
        <begin position="337"/>
        <end position="347"/>
    </location>
</feature>
<dbReference type="EMBL" id="PYOJ01000081">
    <property type="protein sequence ID" value="PSV85781.1"/>
    <property type="molecule type" value="Genomic_DNA"/>
</dbReference>
<feature type="region of interest" description="Disordered" evidence="1">
    <location>
        <begin position="322"/>
        <end position="347"/>
    </location>
</feature>
<dbReference type="AlphaFoldDB" id="A0A2T3M415"/>
<comment type="caution">
    <text evidence="2">The sequence shown here is derived from an EMBL/GenBank/DDBJ whole genome shotgun (WGS) entry which is preliminary data.</text>
</comment>
<dbReference type="SUPFAM" id="SSF103647">
    <property type="entry name" value="TSP type-3 repeat"/>
    <property type="match status" value="1"/>
</dbReference>
<organism evidence="2 3">
    <name type="scientific">Photobacterium leiognathi</name>
    <dbReference type="NCBI Taxonomy" id="553611"/>
    <lineage>
        <taxon>Bacteria</taxon>
        <taxon>Pseudomonadati</taxon>
        <taxon>Pseudomonadota</taxon>
        <taxon>Gammaproteobacteria</taxon>
        <taxon>Vibrionales</taxon>
        <taxon>Vibrionaceae</taxon>
        <taxon>Photobacterium</taxon>
    </lineage>
</organism>
<dbReference type="GO" id="GO:0005509">
    <property type="term" value="F:calcium ion binding"/>
    <property type="evidence" value="ECO:0007669"/>
    <property type="project" value="InterPro"/>
</dbReference>
<feature type="non-terminal residue" evidence="2">
    <location>
        <position position="347"/>
    </location>
</feature>
<gene>
    <name evidence="2" type="ORF">CTM89_21210</name>
</gene>
<name>A0A2T3M415_PHOLE</name>
<sequence length="347" mass="38825">DGLNHQGGWAVTYDADTLNFVKSWGQISGHQFGGTLTVDSQGNFISTVLGDAFPRGINLIQWNDNSRDIQDLLRLKTEHGTTSGNPSGSQFDEFTEISTPTTTYYKWSNDNRTYSELGGVVEMDDRFVSFMTSERGLRNDETGRAHNKSRNIAVVSTGKNASEGKYLSFGEFETTAFYDFYGNYRQETNRNVVWITDFTDINENVSRVKPLKLADNVILLLMEIHTYDGFDYSAYMMLNKDLQVLVPLTRMRQNVIFGRSDELRVEDGVAYGYSSANGRLQRFTISLNGDPSIDSDGDGYGDYYEQLLGTDASDPNVPINNGAIDTDNDGIPNHMDYDDDADGISDM</sequence>
<dbReference type="Gene3D" id="4.10.1080.10">
    <property type="entry name" value="TSP type-3 repeat"/>
    <property type="match status" value="1"/>
</dbReference>
<reference evidence="2 3" key="1">
    <citation type="submission" date="2018-03" db="EMBL/GenBank/DDBJ databases">
        <title>Whole genome sequencing of Histamine producing bacteria.</title>
        <authorList>
            <person name="Butler K."/>
        </authorList>
    </citation>
    <scope>NUCLEOTIDE SEQUENCE [LARGE SCALE GENOMIC DNA]</scope>
    <source>
        <strain evidence="2 3">ATCC 33979</strain>
    </source>
</reference>
<evidence type="ECO:0000313" key="2">
    <source>
        <dbReference type="EMBL" id="PSV85781.1"/>
    </source>
</evidence>
<feature type="non-terminal residue" evidence="2">
    <location>
        <position position="1"/>
    </location>
</feature>
<dbReference type="InterPro" id="IPR028974">
    <property type="entry name" value="TSP_type-3_rpt"/>
</dbReference>
<accession>A0A2T3M415</accession>
<evidence type="ECO:0000313" key="3">
    <source>
        <dbReference type="Proteomes" id="UP000240410"/>
    </source>
</evidence>